<keyword evidence="2" id="KW-1133">Transmembrane helix</keyword>
<dbReference type="InterPro" id="IPR003343">
    <property type="entry name" value="Big_2"/>
</dbReference>
<feature type="transmembrane region" description="Helical" evidence="2">
    <location>
        <begin position="7"/>
        <end position="26"/>
    </location>
</feature>
<evidence type="ECO:0000313" key="4">
    <source>
        <dbReference type="EMBL" id="SFO10701.1"/>
    </source>
</evidence>
<dbReference type="SUPFAM" id="SSF49373">
    <property type="entry name" value="Invasin/intimin cell-adhesion fragments"/>
    <property type="match status" value="2"/>
</dbReference>
<dbReference type="OrthoDB" id="384490at2"/>
<feature type="region of interest" description="Disordered" evidence="1">
    <location>
        <begin position="34"/>
        <end position="120"/>
    </location>
</feature>
<dbReference type="RefSeq" id="WP_091685611.1">
    <property type="nucleotide sequence ID" value="NZ_BAABFM010000073.1"/>
</dbReference>
<feature type="compositionally biased region" description="Acidic residues" evidence="1">
    <location>
        <begin position="83"/>
        <end position="113"/>
    </location>
</feature>
<evidence type="ECO:0000256" key="1">
    <source>
        <dbReference type="SAM" id="MobiDB-lite"/>
    </source>
</evidence>
<keyword evidence="2" id="KW-0812">Transmembrane</keyword>
<evidence type="ECO:0000313" key="5">
    <source>
        <dbReference type="Proteomes" id="UP000198806"/>
    </source>
</evidence>
<dbReference type="STRING" id="1527.SAMN04489757_10955"/>
<feature type="compositionally biased region" description="Basic and acidic residues" evidence="1">
    <location>
        <begin position="37"/>
        <end position="51"/>
    </location>
</feature>
<evidence type="ECO:0000256" key="2">
    <source>
        <dbReference type="SAM" id="Phobius"/>
    </source>
</evidence>
<name>A0A1I5EHY0_9FIRM</name>
<dbReference type="Gene3D" id="2.60.40.1080">
    <property type="match status" value="2"/>
</dbReference>
<dbReference type="Proteomes" id="UP000198806">
    <property type="component" value="Unassembled WGS sequence"/>
</dbReference>
<dbReference type="EMBL" id="FOWD01000009">
    <property type="protein sequence ID" value="SFO10701.1"/>
    <property type="molecule type" value="Genomic_DNA"/>
</dbReference>
<dbReference type="InterPro" id="IPR008964">
    <property type="entry name" value="Invasin/intimin_cell_adhesion"/>
</dbReference>
<organism evidence="4 5">
    <name type="scientific">Anaerocolumna aminovalerica</name>
    <dbReference type="NCBI Taxonomy" id="1527"/>
    <lineage>
        <taxon>Bacteria</taxon>
        <taxon>Bacillati</taxon>
        <taxon>Bacillota</taxon>
        <taxon>Clostridia</taxon>
        <taxon>Lachnospirales</taxon>
        <taxon>Lachnospiraceae</taxon>
        <taxon>Anaerocolumna</taxon>
    </lineage>
</organism>
<dbReference type="SMART" id="SM00635">
    <property type="entry name" value="BID_2"/>
    <property type="match status" value="2"/>
</dbReference>
<proteinExistence type="predicted"/>
<accession>A0A1I5EHY0</accession>
<keyword evidence="5" id="KW-1185">Reference proteome</keyword>
<evidence type="ECO:0000259" key="3">
    <source>
        <dbReference type="SMART" id="SM00635"/>
    </source>
</evidence>
<dbReference type="InterPro" id="IPR046240">
    <property type="entry name" value="DUF6273"/>
</dbReference>
<feature type="domain" description="BIG2" evidence="3">
    <location>
        <begin position="113"/>
        <end position="187"/>
    </location>
</feature>
<keyword evidence="2" id="KW-0472">Membrane</keyword>
<reference evidence="4 5" key="1">
    <citation type="submission" date="2016-10" db="EMBL/GenBank/DDBJ databases">
        <authorList>
            <person name="de Groot N.N."/>
        </authorList>
    </citation>
    <scope>NUCLEOTIDE SEQUENCE [LARGE SCALE GENOMIC DNA]</scope>
    <source>
        <strain evidence="4 5">DSM 1283</strain>
    </source>
</reference>
<gene>
    <name evidence="4" type="ORF">SAMN04489757_10955</name>
</gene>
<feature type="domain" description="BIG2" evidence="3">
    <location>
        <begin position="191"/>
        <end position="271"/>
    </location>
</feature>
<dbReference type="AlphaFoldDB" id="A0A1I5EHY0"/>
<sequence length="524" mass="57452">MFTNIKLLLGTGVVIIVLILCLAFLLNKTLNKNKKNSKSEDSELIYMKDSDEVISPSSENNGASMSNGSESNTNKDSVGTSDENSDADSDDISENETDDSDSSEDSPEEDSDDTSPVKVTKTLTIYSGNTDRIKIKSIEGKPENITYISEDTSIAEVLINGHVIANQEGTTNITTSFSLNGEDMSFLTSITVLSGRVSVTASEVTVMEGTSSKIKTKVNKGVLSGVTYVSDNPEVATVVNDGVDGIITGVGQGTASITVTADVSGTITVKEVSVTVSAFNAESLPIHNPVNAENFTEEDDWQGSRVYFGVFEQDNKTSNGKEPILWRVLEVNEDSALLLSEYGLICKNINETFEDFTWETCSLRNWLNTSFLDIAFTTLEKKAILDSNITTPDSKYWGTKGGNDTVDKVFLPTMQDVMNPAYGFKKDMKPSKTRMLKCTTYARKNGGYKNKTNGNTCWWLRSPALHEKYAAYVFTTGAITATYFVGRRYDAIRPAIWVDLSAIQMKQPAETGENVYPYINVKEY</sequence>
<dbReference type="Pfam" id="PF19789">
    <property type="entry name" value="DUF6273"/>
    <property type="match status" value="1"/>
</dbReference>
<feature type="compositionally biased region" description="Polar residues" evidence="1">
    <location>
        <begin position="55"/>
        <end position="82"/>
    </location>
</feature>
<protein>
    <recommendedName>
        <fullName evidence="3">BIG2 domain-containing protein</fullName>
    </recommendedName>
</protein>